<dbReference type="InParanoid" id="A0A165B1H7"/>
<name>A0A165B1H7_9APHY</name>
<sequence>MNVFAIGASRNIGYFAALRLLAQGATVTFFLRSPSVFDQDKAIQEFVSSGKARLVKGDALNADDVRRGWETAQNGGTDRVDLLLFTVGGTPSFSITRGIAISPRNLCTQSLLNVLSTLPASLRAPASQPRIVILSSIGLSRASHAALPLLLKPLYGYLLRGPHADKLAMERVVAYCAWRTWDGDEDELEEGILPEGWREMEGLPAEGMLEHVVVVRPALLTDGECRAETAGTEPPYRVADHDLGDGYRVSRKDVAHFIVEGLLTDWQQWEGKCLSIAY</sequence>
<dbReference type="STRING" id="1314785.A0A165B1H7"/>
<dbReference type="SUPFAM" id="SSF51735">
    <property type="entry name" value="NAD(P)-binding Rossmann-fold domains"/>
    <property type="match status" value="1"/>
</dbReference>
<dbReference type="RefSeq" id="XP_040757793.1">
    <property type="nucleotide sequence ID" value="XM_040911399.1"/>
</dbReference>
<proteinExistence type="predicted"/>
<keyword evidence="2" id="KW-1185">Reference proteome</keyword>
<dbReference type="AlphaFoldDB" id="A0A165B1H7"/>
<dbReference type="OrthoDB" id="63935at2759"/>
<dbReference type="Proteomes" id="UP000076871">
    <property type="component" value="Unassembled WGS sequence"/>
</dbReference>
<organism evidence="1 2">
    <name type="scientific">Laetiporus sulphureus 93-53</name>
    <dbReference type="NCBI Taxonomy" id="1314785"/>
    <lineage>
        <taxon>Eukaryota</taxon>
        <taxon>Fungi</taxon>
        <taxon>Dikarya</taxon>
        <taxon>Basidiomycota</taxon>
        <taxon>Agaricomycotina</taxon>
        <taxon>Agaricomycetes</taxon>
        <taxon>Polyporales</taxon>
        <taxon>Laetiporus</taxon>
    </lineage>
</organism>
<evidence type="ECO:0000313" key="1">
    <source>
        <dbReference type="EMBL" id="KZT00053.1"/>
    </source>
</evidence>
<protein>
    <submittedName>
        <fullName evidence="1">Uncharacterized protein</fullName>
    </submittedName>
</protein>
<dbReference type="EMBL" id="KV427699">
    <property type="protein sequence ID" value="KZT00053.1"/>
    <property type="molecule type" value="Genomic_DNA"/>
</dbReference>
<reference evidence="1 2" key="1">
    <citation type="journal article" date="2016" name="Mol. Biol. Evol.">
        <title>Comparative Genomics of Early-Diverging Mushroom-Forming Fungi Provides Insights into the Origins of Lignocellulose Decay Capabilities.</title>
        <authorList>
            <person name="Nagy L.G."/>
            <person name="Riley R."/>
            <person name="Tritt A."/>
            <person name="Adam C."/>
            <person name="Daum C."/>
            <person name="Floudas D."/>
            <person name="Sun H."/>
            <person name="Yadav J.S."/>
            <person name="Pangilinan J."/>
            <person name="Larsson K.H."/>
            <person name="Matsuura K."/>
            <person name="Barry K."/>
            <person name="Labutti K."/>
            <person name="Kuo R."/>
            <person name="Ohm R.A."/>
            <person name="Bhattacharya S.S."/>
            <person name="Shirouzu T."/>
            <person name="Yoshinaga Y."/>
            <person name="Martin F.M."/>
            <person name="Grigoriev I.V."/>
            <person name="Hibbett D.S."/>
        </authorList>
    </citation>
    <scope>NUCLEOTIDE SEQUENCE [LARGE SCALE GENOMIC DNA]</scope>
    <source>
        <strain evidence="1 2">93-53</strain>
    </source>
</reference>
<accession>A0A165B1H7</accession>
<dbReference type="PANTHER" id="PTHR15020">
    <property type="entry name" value="FLAVIN REDUCTASE-RELATED"/>
    <property type="match status" value="1"/>
</dbReference>
<dbReference type="InterPro" id="IPR036291">
    <property type="entry name" value="NAD(P)-bd_dom_sf"/>
</dbReference>
<gene>
    <name evidence="1" type="ORF">LAESUDRAFT_745958</name>
</gene>
<dbReference type="PANTHER" id="PTHR15020:SF50">
    <property type="entry name" value="UPF0659 PROTEIN YMR090W"/>
    <property type="match status" value="1"/>
</dbReference>
<dbReference type="Gene3D" id="3.40.50.720">
    <property type="entry name" value="NAD(P)-binding Rossmann-like Domain"/>
    <property type="match status" value="1"/>
</dbReference>
<evidence type="ECO:0000313" key="2">
    <source>
        <dbReference type="Proteomes" id="UP000076871"/>
    </source>
</evidence>
<dbReference type="GeneID" id="63828427"/>